<evidence type="ECO:0000256" key="1">
    <source>
        <dbReference type="SAM" id="MobiDB-lite"/>
    </source>
</evidence>
<evidence type="ECO:0000259" key="2">
    <source>
        <dbReference type="Pfam" id="PF20335"/>
    </source>
</evidence>
<gene>
    <name evidence="3" type="ORF">NG800_007990</name>
</gene>
<dbReference type="Pfam" id="PF20335">
    <property type="entry name" value="DUF6630"/>
    <property type="match status" value="1"/>
</dbReference>
<name>A0ABU4JGM3_9FLAO</name>
<dbReference type="EMBL" id="JAMXLT020000011">
    <property type="protein sequence ID" value="MDW8548847.1"/>
    <property type="molecule type" value="Genomic_DNA"/>
</dbReference>
<reference evidence="3 4" key="1">
    <citation type="submission" date="2023-11" db="EMBL/GenBank/DDBJ databases">
        <title>First isolation, identification, and characterization of non-pathogenic Epilithonimonas ginsengisoli isolated from diseased farmed rainbow trout (Oncorhynchus mykiss) in Chile.</title>
        <authorList>
            <person name="Miranda C.D."/>
            <person name="Irgang R."/>
            <person name="Concha C."/>
            <person name="Rojas R."/>
            <person name="Avendano R."/>
        </authorList>
    </citation>
    <scope>NUCLEOTIDE SEQUENCE [LARGE SCALE GENOMIC DNA]</scope>
    <source>
        <strain evidence="3 4">FP99</strain>
    </source>
</reference>
<evidence type="ECO:0000313" key="3">
    <source>
        <dbReference type="EMBL" id="MDW8548847.1"/>
    </source>
</evidence>
<feature type="region of interest" description="Disordered" evidence="1">
    <location>
        <begin position="1"/>
        <end position="23"/>
    </location>
</feature>
<evidence type="ECO:0000313" key="4">
    <source>
        <dbReference type="Proteomes" id="UP001204439"/>
    </source>
</evidence>
<organism evidence="3 4">
    <name type="scientific">Epilithonimonas ginsengisoli</name>
    <dbReference type="NCBI Taxonomy" id="1245592"/>
    <lineage>
        <taxon>Bacteria</taxon>
        <taxon>Pseudomonadati</taxon>
        <taxon>Bacteroidota</taxon>
        <taxon>Flavobacteriia</taxon>
        <taxon>Flavobacteriales</taxon>
        <taxon>Weeksellaceae</taxon>
        <taxon>Chryseobacterium group</taxon>
        <taxon>Epilithonimonas</taxon>
    </lineage>
</organism>
<dbReference type="InterPro" id="IPR046582">
    <property type="entry name" value="DUF6630"/>
</dbReference>
<proteinExistence type="predicted"/>
<accession>A0ABU4JGM3</accession>
<feature type="domain" description="DUF6630" evidence="2">
    <location>
        <begin position="55"/>
        <end position="189"/>
    </location>
</feature>
<comment type="caution">
    <text evidence="3">The sequence shown here is derived from an EMBL/GenBank/DDBJ whole genome shotgun (WGS) entry which is preliminary data.</text>
</comment>
<sequence>MGLFSKLFGQKNQDEKAQSVTDKSFADKQPDVKTYENVVHQIVVSESLQTDLKLKLKQAFEDPRSFYDENDEFILSDRGLTFPDDALLTPKFVLIDTLQDQDQMAEIDWKEDEGEIRFAINRIMKVKNYTTLSEELKYDSLDTSEVLAKINDDELKPMDYSLEILDIDSDSYVFTAVPLEKHHEVAALFLKLK</sequence>
<dbReference type="RefSeq" id="WP_063968403.1">
    <property type="nucleotide sequence ID" value="NZ_JAMXLT020000011.1"/>
</dbReference>
<protein>
    <recommendedName>
        <fullName evidence="2">DUF6630 domain-containing protein</fullName>
    </recommendedName>
</protein>
<dbReference type="Proteomes" id="UP001204439">
    <property type="component" value="Unassembled WGS sequence"/>
</dbReference>
<keyword evidence="4" id="KW-1185">Reference proteome</keyword>